<comment type="cofactor">
    <cofactor evidence="3">
        <name>Zn(2+)</name>
        <dbReference type="ChEBI" id="CHEBI:29105"/>
    </cofactor>
    <text evidence="3">Binds 2 Zn(2+) ions per subunit. One is catalytic and the other provides a structural contribution.</text>
</comment>
<dbReference type="GO" id="GO:0008270">
    <property type="term" value="F:zinc ion binding"/>
    <property type="evidence" value="ECO:0007669"/>
    <property type="project" value="InterPro"/>
</dbReference>
<evidence type="ECO:0000256" key="3">
    <source>
        <dbReference type="PIRSR" id="PIRSR001359-3"/>
    </source>
</evidence>
<gene>
    <name evidence="4" type="primary">gatY</name>
    <name evidence="4" type="ORF">TTHNP3_00102</name>
</gene>
<dbReference type="Gene3D" id="3.20.20.70">
    <property type="entry name" value="Aldolase class I"/>
    <property type="match status" value="1"/>
</dbReference>
<keyword evidence="4" id="KW-0614">Plasmid</keyword>
<dbReference type="Pfam" id="PF01116">
    <property type="entry name" value="F_bP_aldolase"/>
    <property type="match status" value="1"/>
</dbReference>
<feature type="binding site" evidence="3">
    <location>
        <position position="168"/>
    </location>
    <ligand>
        <name>Zn(2+)</name>
        <dbReference type="ChEBI" id="CHEBI:29105"/>
        <label>1</label>
        <note>catalytic</note>
    </ligand>
</feature>
<feature type="binding site" evidence="2">
    <location>
        <begin position="194"/>
        <end position="196"/>
    </location>
    <ligand>
        <name>dihydroxyacetone phosphate</name>
        <dbReference type="ChEBI" id="CHEBI:57642"/>
    </ligand>
</feature>
<feature type="binding site" evidence="2">
    <location>
        <position position="169"/>
    </location>
    <ligand>
        <name>dihydroxyacetone phosphate</name>
        <dbReference type="ChEBI" id="CHEBI:57642"/>
    </ligand>
</feature>
<feature type="active site" description="Proton donor" evidence="1">
    <location>
        <position position="82"/>
    </location>
</feature>
<keyword evidence="3" id="KW-0479">Metal-binding</keyword>
<feature type="binding site" evidence="3">
    <location>
        <position position="83"/>
    </location>
    <ligand>
        <name>Zn(2+)</name>
        <dbReference type="ChEBI" id="CHEBI:29105"/>
        <label>1</label>
        <note>catalytic</note>
    </ligand>
</feature>
<dbReference type="AlphaFoldDB" id="A0A3P4AVF8"/>
<feature type="binding site" evidence="3">
    <location>
        <position position="193"/>
    </location>
    <ligand>
        <name>Zn(2+)</name>
        <dbReference type="ChEBI" id="CHEBI:29105"/>
        <label>1</label>
        <note>catalytic</note>
    </ligand>
</feature>
<reference evidence="4 5" key="1">
    <citation type="submission" date="2018-10" db="EMBL/GenBank/DDBJ databases">
        <authorList>
            <person name="Peiro R."/>
            <person name="Begona"/>
            <person name="Cbmso G."/>
            <person name="Lopez M."/>
            <person name="Gonzalez S."/>
            <person name="Sacristan E."/>
            <person name="Castillo E."/>
        </authorList>
    </citation>
    <scope>NUCLEOTIDE SEQUENCE [LARGE SCALE GENOMIC DNA]</scope>
    <source>
        <strain evidence="4">TTHNAR1</strain>
        <plasmid evidence="5">3</plasmid>
    </source>
</reference>
<dbReference type="GO" id="GO:0005975">
    <property type="term" value="P:carbohydrate metabolic process"/>
    <property type="evidence" value="ECO:0007669"/>
    <property type="project" value="InterPro"/>
</dbReference>
<accession>A0A3P4AVF8</accession>
<dbReference type="GO" id="GO:0016832">
    <property type="term" value="F:aldehyde-lyase activity"/>
    <property type="evidence" value="ECO:0007669"/>
    <property type="project" value="InterPro"/>
</dbReference>
<dbReference type="SMR" id="A0A3P4AVF8"/>
<dbReference type="PANTHER" id="PTHR30304">
    <property type="entry name" value="D-TAGATOSE-1,6-BISPHOSPHATE ALDOLASE"/>
    <property type="match status" value="1"/>
</dbReference>
<dbReference type="PANTHER" id="PTHR30304:SF0">
    <property type="entry name" value="D-TAGATOSE-1,6-BISPHOSPHATE ALDOLASE SUBUNIT GATY-RELATED"/>
    <property type="match status" value="1"/>
</dbReference>
<dbReference type="SUPFAM" id="SSF51569">
    <property type="entry name" value="Aldolase"/>
    <property type="match status" value="1"/>
</dbReference>
<geneLocation type="plasmid" evidence="4 5">
    <name>3</name>
</geneLocation>
<dbReference type="RefSeq" id="WP_014511062.1">
    <property type="nucleotide sequence ID" value="NZ_LR027519.1"/>
</dbReference>
<sequence length="263" mass="28699">MWARHGRALFQDAFQRGYALPAFNIASLEMAQACVRAAEALRAPIVLQTYREEVRRVSPEVFVGMVRALAEEVRVPVLLHLDHGEGFSEIFRALRAGYGSAMWDASGRDPEEVIVEVRTHAPLVHAMGAALEVAAEGFGGEERSDPEAVAQLLEAGADVVAVAVGSRHGVESRLDLGLLARIREVARGPLALHGGSGIHPRDLEEALALGVVKVNVGTALYRVLRDYLGRPWDHHRAFYREVEAALLGVAMEYIRRTQAEGKA</sequence>
<keyword evidence="3" id="KW-0862">Zinc</keyword>
<dbReference type="Proteomes" id="UP000279841">
    <property type="component" value="Plasmid 3"/>
</dbReference>
<evidence type="ECO:0000313" key="5">
    <source>
        <dbReference type="Proteomes" id="UP000279841"/>
    </source>
</evidence>
<dbReference type="InterPro" id="IPR050246">
    <property type="entry name" value="Class_II_FBP_aldolase"/>
</dbReference>
<dbReference type="InterPro" id="IPR000771">
    <property type="entry name" value="FBA_II"/>
</dbReference>
<organism evidence="4 5">
    <name type="scientific">Thermus thermophilus</name>
    <dbReference type="NCBI Taxonomy" id="274"/>
    <lineage>
        <taxon>Bacteria</taxon>
        <taxon>Thermotogati</taxon>
        <taxon>Deinococcota</taxon>
        <taxon>Deinococci</taxon>
        <taxon>Thermales</taxon>
        <taxon>Thermaceae</taxon>
        <taxon>Thermus</taxon>
    </lineage>
</organism>
<evidence type="ECO:0000256" key="2">
    <source>
        <dbReference type="PIRSR" id="PIRSR001359-2"/>
    </source>
</evidence>
<name>A0A3P4AVF8_THETH</name>
<dbReference type="PROSITE" id="PS00602">
    <property type="entry name" value="ALDOLASE_CLASS_II_1"/>
    <property type="match status" value="1"/>
</dbReference>
<proteinExistence type="predicted"/>
<protein>
    <submittedName>
        <fullName evidence="4">D-tagatose-1,6-bisphosphate aldolase subunit GatY</fullName>
    </submittedName>
</protein>
<evidence type="ECO:0000256" key="1">
    <source>
        <dbReference type="PIRSR" id="PIRSR001359-1"/>
    </source>
</evidence>
<feature type="binding site" evidence="2">
    <location>
        <begin position="215"/>
        <end position="218"/>
    </location>
    <ligand>
        <name>dihydroxyacetone phosphate</name>
        <dbReference type="ChEBI" id="CHEBI:57642"/>
    </ligand>
</feature>
<dbReference type="EMBL" id="LR027519">
    <property type="protein sequence ID" value="VCU54589.1"/>
    <property type="molecule type" value="Genomic_DNA"/>
</dbReference>
<dbReference type="PIRSF" id="PIRSF001359">
    <property type="entry name" value="F_bP_aldolase_II"/>
    <property type="match status" value="1"/>
</dbReference>
<evidence type="ECO:0000313" key="4">
    <source>
        <dbReference type="EMBL" id="VCU54589.1"/>
    </source>
</evidence>
<dbReference type="InterPro" id="IPR013785">
    <property type="entry name" value="Aldolase_TIM"/>
</dbReference>
<feature type="binding site" evidence="3">
    <location>
        <position position="104"/>
    </location>
    <ligand>
        <name>Zn(2+)</name>
        <dbReference type="ChEBI" id="CHEBI:29105"/>
        <label>2</label>
    </ligand>
</feature>